<keyword evidence="5 9" id="KW-1133">Transmembrane helix</keyword>
<evidence type="ECO:0000256" key="5">
    <source>
        <dbReference type="ARBA" id="ARBA00022989"/>
    </source>
</evidence>
<protein>
    <submittedName>
        <fullName evidence="11">Rhomboid protease GluP</fullName>
        <ecNumber evidence="11">3.4.21.105</ecNumber>
    </submittedName>
</protein>
<dbReference type="GO" id="GO:0006508">
    <property type="term" value="P:proteolysis"/>
    <property type="evidence" value="ECO:0007669"/>
    <property type="project" value="UniProtKB-KW"/>
</dbReference>
<evidence type="ECO:0000313" key="11">
    <source>
        <dbReference type="EMBL" id="MBM7569667.1"/>
    </source>
</evidence>
<feature type="transmembrane region" description="Helical" evidence="9">
    <location>
        <begin position="265"/>
        <end position="283"/>
    </location>
</feature>
<dbReference type="PANTHER" id="PTHR43731">
    <property type="entry name" value="RHOMBOID PROTEASE"/>
    <property type="match status" value="1"/>
</dbReference>
<dbReference type="PROSITE" id="PS50005">
    <property type="entry name" value="TPR"/>
    <property type="match status" value="1"/>
</dbReference>
<feature type="transmembrane region" description="Helical" evidence="9">
    <location>
        <begin position="343"/>
        <end position="361"/>
    </location>
</feature>
<dbReference type="InterPro" id="IPR035952">
    <property type="entry name" value="Rhomboid-like_sf"/>
</dbReference>
<dbReference type="SUPFAM" id="SSF144091">
    <property type="entry name" value="Rhomboid-like"/>
    <property type="match status" value="1"/>
</dbReference>
<dbReference type="SMART" id="SM00028">
    <property type="entry name" value="TPR"/>
    <property type="match status" value="3"/>
</dbReference>
<feature type="repeat" description="TPR" evidence="7">
    <location>
        <begin position="469"/>
        <end position="502"/>
    </location>
</feature>
<sequence>MYLKEAYYFFRMTHDLIQNQKFNLLHIDHSREEIWLEKKVKGITHIVRLLQEQFDWSNHLKRDIDETVERAKKLQRIIIGGKTFIHNVYVSTYPPVDQLELAKKTMEMERKLAKMRVYLLDEANRESKKEQLYNNLGLANNPFEYPHTELELEHTTIVLREQINQLFVKSQKEKEAVFQNGMPFFTFFLIIINVFMFFLLEGAGGSTSTNTLIEYGAKYNPAILDGEWWRIISSMFLHIGALHLIMNMIALHFLGSVVENIYGNFRFLVIYFLAGIMGGLSSFALNPHIAAGASGAIFGLFGALLFFGINYKKIFFQTMGWNVIVVICINIVFGFSVPQIDNGAHIGGLIGGFVASSIVFFPRRNNWYIQLISLPVYVVMIGSLLLYGIYQFSNHENSALQLQIAQELINEEQYEEVIEKTSNGITIKGENIHLAELLFFRSFAHIKLNQPGPAMDDLEQAIKIKGDFPEAHYNLALLLTDINEIERATHHAKEATKLAPGNEEFSDLYKRLQAN</sequence>
<feature type="coiled-coil region" evidence="8">
    <location>
        <begin position="57"/>
        <end position="116"/>
    </location>
</feature>
<dbReference type="InterPro" id="IPR022764">
    <property type="entry name" value="Peptidase_S54_rhomboid_dom"/>
</dbReference>
<keyword evidence="3 9" id="KW-0812">Transmembrane</keyword>
<dbReference type="GO" id="GO:0008233">
    <property type="term" value="F:peptidase activity"/>
    <property type="evidence" value="ECO:0007669"/>
    <property type="project" value="UniProtKB-KW"/>
</dbReference>
<dbReference type="InterPro" id="IPR019734">
    <property type="entry name" value="TPR_rpt"/>
</dbReference>
<organism evidence="11 12">
    <name type="scientific">Aquibacillus albus</name>
    <dbReference type="NCBI Taxonomy" id="1168171"/>
    <lineage>
        <taxon>Bacteria</taxon>
        <taxon>Bacillati</taxon>
        <taxon>Bacillota</taxon>
        <taxon>Bacilli</taxon>
        <taxon>Bacillales</taxon>
        <taxon>Bacillaceae</taxon>
        <taxon>Aquibacillus</taxon>
    </lineage>
</organism>
<dbReference type="Gene3D" id="1.20.1540.10">
    <property type="entry name" value="Rhomboid-like"/>
    <property type="match status" value="1"/>
</dbReference>
<dbReference type="Proteomes" id="UP001296943">
    <property type="component" value="Unassembled WGS sequence"/>
</dbReference>
<evidence type="ECO:0000313" key="12">
    <source>
        <dbReference type="Proteomes" id="UP001296943"/>
    </source>
</evidence>
<feature type="transmembrane region" description="Helical" evidence="9">
    <location>
        <begin position="319"/>
        <end position="337"/>
    </location>
</feature>
<feature type="transmembrane region" description="Helical" evidence="9">
    <location>
        <begin position="228"/>
        <end position="253"/>
    </location>
</feature>
<name>A0ABS2MUZ7_9BACI</name>
<dbReference type="EC" id="3.4.21.105" evidence="11"/>
<dbReference type="InterPro" id="IPR050925">
    <property type="entry name" value="Rhomboid_protease_S54"/>
</dbReference>
<gene>
    <name evidence="11" type="ORF">JOC48_000136</name>
</gene>
<dbReference type="InterPro" id="IPR011990">
    <property type="entry name" value="TPR-like_helical_dom_sf"/>
</dbReference>
<keyword evidence="8" id="KW-0175">Coiled coil</keyword>
<keyword evidence="4 11" id="KW-0378">Hydrolase</keyword>
<dbReference type="RefSeq" id="WP_204497119.1">
    <property type="nucleotide sequence ID" value="NZ_JAFBDR010000001.1"/>
</dbReference>
<evidence type="ECO:0000256" key="6">
    <source>
        <dbReference type="ARBA" id="ARBA00023136"/>
    </source>
</evidence>
<dbReference type="Pfam" id="PF01694">
    <property type="entry name" value="Rhomboid"/>
    <property type="match status" value="1"/>
</dbReference>
<accession>A0ABS2MUZ7</accession>
<dbReference type="Gene3D" id="1.25.40.10">
    <property type="entry name" value="Tetratricopeptide repeat domain"/>
    <property type="match status" value="1"/>
</dbReference>
<keyword evidence="12" id="KW-1185">Reference proteome</keyword>
<evidence type="ECO:0000256" key="8">
    <source>
        <dbReference type="SAM" id="Coils"/>
    </source>
</evidence>
<comment type="similarity">
    <text evidence="2">Belongs to the peptidase S54 family.</text>
</comment>
<comment type="subcellular location">
    <subcellularLocation>
        <location evidence="1">Membrane</location>
        <topology evidence="1">Multi-pass membrane protein</topology>
    </subcellularLocation>
</comment>
<dbReference type="SUPFAM" id="SSF48452">
    <property type="entry name" value="TPR-like"/>
    <property type="match status" value="1"/>
</dbReference>
<feature type="domain" description="Peptidase S54 rhomboid" evidence="10">
    <location>
        <begin position="226"/>
        <end position="359"/>
    </location>
</feature>
<dbReference type="EMBL" id="JAFBDR010000001">
    <property type="protein sequence ID" value="MBM7569667.1"/>
    <property type="molecule type" value="Genomic_DNA"/>
</dbReference>
<keyword evidence="11" id="KW-0645">Protease</keyword>
<feature type="transmembrane region" description="Helical" evidence="9">
    <location>
        <begin position="181"/>
        <end position="200"/>
    </location>
</feature>
<proteinExistence type="inferred from homology"/>
<keyword evidence="7" id="KW-0802">TPR repeat</keyword>
<evidence type="ECO:0000256" key="2">
    <source>
        <dbReference type="ARBA" id="ARBA00009045"/>
    </source>
</evidence>
<evidence type="ECO:0000256" key="1">
    <source>
        <dbReference type="ARBA" id="ARBA00004141"/>
    </source>
</evidence>
<evidence type="ECO:0000256" key="7">
    <source>
        <dbReference type="PROSITE-ProRule" id="PRU00339"/>
    </source>
</evidence>
<comment type="caution">
    <text evidence="11">The sequence shown here is derived from an EMBL/GenBank/DDBJ whole genome shotgun (WGS) entry which is preliminary data.</text>
</comment>
<evidence type="ECO:0000256" key="9">
    <source>
        <dbReference type="SAM" id="Phobius"/>
    </source>
</evidence>
<feature type="transmembrane region" description="Helical" evidence="9">
    <location>
        <begin position="289"/>
        <end position="307"/>
    </location>
</feature>
<reference evidence="11 12" key="1">
    <citation type="submission" date="2021-01" db="EMBL/GenBank/DDBJ databases">
        <title>Genomic Encyclopedia of Type Strains, Phase IV (KMG-IV): sequencing the most valuable type-strain genomes for metagenomic binning, comparative biology and taxonomic classification.</title>
        <authorList>
            <person name="Goeker M."/>
        </authorList>
    </citation>
    <scope>NUCLEOTIDE SEQUENCE [LARGE SCALE GENOMIC DNA]</scope>
    <source>
        <strain evidence="11 12">DSM 23711</strain>
    </source>
</reference>
<evidence type="ECO:0000256" key="4">
    <source>
        <dbReference type="ARBA" id="ARBA00022801"/>
    </source>
</evidence>
<evidence type="ECO:0000259" key="10">
    <source>
        <dbReference type="Pfam" id="PF01694"/>
    </source>
</evidence>
<dbReference type="PANTHER" id="PTHR43731:SF14">
    <property type="entry name" value="PRESENILIN-ASSOCIATED RHOMBOID-LIKE PROTEIN, MITOCHONDRIAL"/>
    <property type="match status" value="1"/>
</dbReference>
<evidence type="ECO:0000256" key="3">
    <source>
        <dbReference type="ARBA" id="ARBA00022692"/>
    </source>
</evidence>
<feature type="transmembrane region" description="Helical" evidence="9">
    <location>
        <begin position="368"/>
        <end position="390"/>
    </location>
</feature>
<keyword evidence="6 9" id="KW-0472">Membrane</keyword>